<keyword evidence="2" id="KW-1185">Reference proteome</keyword>
<evidence type="ECO:0000313" key="1">
    <source>
        <dbReference type="EMBL" id="KAI1699305.1"/>
    </source>
</evidence>
<organism evidence="1 2">
    <name type="scientific">Ditylenchus destructor</name>
    <dbReference type="NCBI Taxonomy" id="166010"/>
    <lineage>
        <taxon>Eukaryota</taxon>
        <taxon>Metazoa</taxon>
        <taxon>Ecdysozoa</taxon>
        <taxon>Nematoda</taxon>
        <taxon>Chromadorea</taxon>
        <taxon>Rhabditida</taxon>
        <taxon>Tylenchina</taxon>
        <taxon>Tylenchomorpha</taxon>
        <taxon>Sphaerularioidea</taxon>
        <taxon>Anguinidae</taxon>
        <taxon>Anguininae</taxon>
        <taxon>Ditylenchus</taxon>
    </lineage>
</organism>
<dbReference type="EMBL" id="JAKKPZ010000184">
    <property type="protein sequence ID" value="KAI1699305.1"/>
    <property type="molecule type" value="Genomic_DNA"/>
</dbReference>
<evidence type="ECO:0000313" key="2">
    <source>
        <dbReference type="Proteomes" id="UP001201812"/>
    </source>
</evidence>
<sequence length="218" mass="23445">MVRRGMESRARSMPGLTAGPARAIERCDNACITTNHRFIALPDGTCCGGFYSTPRIRAVNYSDQPGGSAINIAGMIATDALTPKMVVEKLLSNQDKPGVKYLEATNQLGPVKDSCALILWDVDYFMGGYDPKNLAADTPIASILKDGQYGSNHDNSGYMVAAPVTIGKLTYGAPSIIAVTGKLIAPQTPPYTPAESPRNQHFLVEYVRDRITICITGF</sequence>
<dbReference type="AlphaFoldDB" id="A0AAD4MM82"/>
<accession>A0AAD4MM82</accession>
<name>A0AAD4MM82_9BILA</name>
<reference evidence="1" key="1">
    <citation type="submission" date="2022-01" db="EMBL/GenBank/DDBJ databases">
        <title>Genome Sequence Resource for Two Populations of Ditylenchus destructor, the Migratory Endoparasitic Phytonematode.</title>
        <authorList>
            <person name="Zhang H."/>
            <person name="Lin R."/>
            <person name="Xie B."/>
        </authorList>
    </citation>
    <scope>NUCLEOTIDE SEQUENCE</scope>
    <source>
        <strain evidence="1">BazhouSP</strain>
    </source>
</reference>
<proteinExistence type="predicted"/>
<protein>
    <submittedName>
        <fullName evidence="1">Uncharacterized protein</fullName>
    </submittedName>
</protein>
<dbReference type="Proteomes" id="UP001201812">
    <property type="component" value="Unassembled WGS sequence"/>
</dbReference>
<gene>
    <name evidence="1" type="ORF">DdX_17392</name>
</gene>
<comment type="caution">
    <text evidence="1">The sequence shown here is derived from an EMBL/GenBank/DDBJ whole genome shotgun (WGS) entry which is preliminary data.</text>
</comment>